<proteinExistence type="predicted"/>
<protein>
    <submittedName>
        <fullName evidence="1">Uncharacterized protein</fullName>
    </submittedName>
</protein>
<comment type="caution">
    <text evidence="1">The sequence shown here is derived from an EMBL/GenBank/DDBJ whole genome shotgun (WGS) entry which is preliminary data.</text>
</comment>
<keyword evidence="2" id="KW-1185">Reference proteome</keyword>
<organism evidence="1 2">
    <name type="scientific">Thelephora ganbajun</name>
    <name type="common">Ganba fungus</name>
    <dbReference type="NCBI Taxonomy" id="370292"/>
    <lineage>
        <taxon>Eukaryota</taxon>
        <taxon>Fungi</taxon>
        <taxon>Dikarya</taxon>
        <taxon>Basidiomycota</taxon>
        <taxon>Agaricomycotina</taxon>
        <taxon>Agaricomycetes</taxon>
        <taxon>Thelephorales</taxon>
        <taxon>Thelephoraceae</taxon>
        <taxon>Thelephora</taxon>
    </lineage>
</organism>
<gene>
    <name evidence="1" type="ORF">BDM02DRAFT_3113080</name>
</gene>
<evidence type="ECO:0000313" key="2">
    <source>
        <dbReference type="Proteomes" id="UP000886501"/>
    </source>
</evidence>
<reference evidence="1" key="1">
    <citation type="submission" date="2019-10" db="EMBL/GenBank/DDBJ databases">
        <authorList>
            <consortium name="DOE Joint Genome Institute"/>
            <person name="Kuo A."/>
            <person name="Miyauchi S."/>
            <person name="Kiss E."/>
            <person name="Drula E."/>
            <person name="Kohler A."/>
            <person name="Sanchez-Garcia M."/>
            <person name="Andreopoulos B."/>
            <person name="Barry K.W."/>
            <person name="Bonito G."/>
            <person name="Buee M."/>
            <person name="Carver A."/>
            <person name="Chen C."/>
            <person name="Cichocki N."/>
            <person name="Clum A."/>
            <person name="Culley D."/>
            <person name="Crous P.W."/>
            <person name="Fauchery L."/>
            <person name="Girlanda M."/>
            <person name="Hayes R."/>
            <person name="Keri Z."/>
            <person name="Labutti K."/>
            <person name="Lipzen A."/>
            <person name="Lombard V."/>
            <person name="Magnuson J."/>
            <person name="Maillard F."/>
            <person name="Morin E."/>
            <person name="Murat C."/>
            <person name="Nolan M."/>
            <person name="Ohm R."/>
            <person name="Pangilinan J."/>
            <person name="Pereira M."/>
            <person name="Perotto S."/>
            <person name="Peter M."/>
            <person name="Riley R."/>
            <person name="Sitrit Y."/>
            <person name="Stielow B."/>
            <person name="Szollosi G."/>
            <person name="Zifcakova L."/>
            <person name="Stursova M."/>
            <person name="Spatafora J.W."/>
            <person name="Tedersoo L."/>
            <person name="Vaario L.-M."/>
            <person name="Yamada A."/>
            <person name="Yan M."/>
            <person name="Wang P."/>
            <person name="Xu J."/>
            <person name="Bruns T."/>
            <person name="Baldrian P."/>
            <person name="Vilgalys R."/>
            <person name="Henrissat B."/>
            <person name="Grigoriev I.V."/>
            <person name="Hibbett D."/>
            <person name="Nagy L.G."/>
            <person name="Martin F.M."/>
        </authorList>
    </citation>
    <scope>NUCLEOTIDE SEQUENCE</scope>
    <source>
        <strain evidence="1">P2</strain>
    </source>
</reference>
<accession>A0ACB6ZJ80</accession>
<evidence type="ECO:0000313" key="1">
    <source>
        <dbReference type="EMBL" id="KAF9649840.1"/>
    </source>
</evidence>
<dbReference type="EMBL" id="MU117992">
    <property type="protein sequence ID" value="KAF9649840.1"/>
    <property type="molecule type" value="Genomic_DNA"/>
</dbReference>
<name>A0ACB6ZJ80_THEGA</name>
<dbReference type="Proteomes" id="UP000886501">
    <property type="component" value="Unassembled WGS sequence"/>
</dbReference>
<sequence>MAYFNNDSNTNFYSTSSTFGEFEEYPFLGQTSATEGANIQAHHALADHWSMTERSEPMMGSSTGYWTAANRKCRCNLSASSCLTRKFPESVVSTTAYTTHVDGYGQPSYSGYQWPAVGYQAETYHPGFLSRDTSFTDTVTSEAFTVAPTPSNFPFSYWGDNQSGPSQSTFYEQNVQPLYHPSIGPTRIRQILPGRFQPYRTTRARLFEYENAEAGPSILVPPLVPYADLSTLQPSGGISETTADAVTTQTVTEEGQVPVSKRTRRPRGQGPPRLHRAPAQKDASKLCDWVQRRKDLREVPSLNRALTGKHAFHYVKQRT</sequence>
<reference evidence="1" key="2">
    <citation type="journal article" date="2020" name="Nat. Commun.">
        <title>Large-scale genome sequencing of mycorrhizal fungi provides insights into the early evolution of symbiotic traits.</title>
        <authorList>
            <person name="Miyauchi S."/>
            <person name="Kiss E."/>
            <person name="Kuo A."/>
            <person name="Drula E."/>
            <person name="Kohler A."/>
            <person name="Sanchez-Garcia M."/>
            <person name="Morin E."/>
            <person name="Andreopoulos B."/>
            <person name="Barry K.W."/>
            <person name="Bonito G."/>
            <person name="Buee M."/>
            <person name="Carver A."/>
            <person name="Chen C."/>
            <person name="Cichocki N."/>
            <person name="Clum A."/>
            <person name="Culley D."/>
            <person name="Crous P.W."/>
            <person name="Fauchery L."/>
            <person name="Girlanda M."/>
            <person name="Hayes R.D."/>
            <person name="Keri Z."/>
            <person name="LaButti K."/>
            <person name="Lipzen A."/>
            <person name="Lombard V."/>
            <person name="Magnuson J."/>
            <person name="Maillard F."/>
            <person name="Murat C."/>
            <person name="Nolan M."/>
            <person name="Ohm R.A."/>
            <person name="Pangilinan J."/>
            <person name="Pereira M.F."/>
            <person name="Perotto S."/>
            <person name="Peter M."/>
            <person name="Pfister S."/>
            <person name="Riley R."/>
            <person name="Sitrit Y."/>
            <person name="Stielow J.B."/>
            <person name="Szollosi G."/>
            <person name="Zifcakova L."/>
            <person name="Stursova M."/>
            <person name="Spatafora J.W."/>
            <person name="Tedersoo L."/>
            <person name="Vaario L.M."/>
            <person name="Yamada A."/>
            <person name="Yan M."/>
            <person name="Wang P."/>
            <person name="Xu J."/>
            <person name="Bruns T."/>
            <person name="Baldrian P."/>
            <person name="Vilgalys R."/>
            <person name="Dunand C."/>
            <person name="Henrissat B."/>
            <person name="Grigoriev I.V."/>
            <person name="Hibbett D."/>
            <person name="Nagy L.G."/>
            <person name="Martin F.M."/>
        </authorList>
    </citation>
    <scope>NUCLEOTIDE SEQUENCE</scope>
    <source>
        <strain evidence="1">P2</strain>
    </source>
</reference>